<protein>
    <submittedName>
        <fullName evidence="8">Serine protease</fullName>
    </submittedName>
</protein>
<dbReference type="AlphaFoldDB" id="A0A0J7N2N0"/>
<dbReference type="OrthoDB" id="6755574at2759"/>
<feature type="chain" id="PRO_5005291066" evidence="6">
    <location>
        <begin position="19"/>
        <end position="257"/>
    </location>
</feature>
<dbReference type="FunFam" id="2.40.10.10:FF:000068">
    <property type="entry name" value="transmembrane protease serine 2"/>
    <property type="match status" value="1"/>
</dbReference>
<proteinExistence type="inferred from homology"/>
<evidence type="ECO:0000256" key="6">
    <source>
        <dbReference type="SAM" id="SignalP"/>
    </source>
</evidence>
<gene>
    <name evidence="8" type="ORF">RF55_13960</name>
</gene>
<dbReference type="InterPro" id="IPR009003">
    <property type="entry name" value="Peptidase_S1_PA"/>
</dbReference>
<dbReference type="InterPro" id="IPR001254">
    <property type="entry name" value="Trypsin_dom"/>
</dbReference>
<dbReference type="PRINTS" id="PR00722">
    <property type="entry name" value="CHYMOTRYPSIN"/>
</dbReference>
<dbReference type="EMBL" id="LBMM01011276">
    <property type="protein sequence ID" value="KMQ86920.1"/>
    <property type="molecule type" value="Genomic_DNA"/>
</dbReference>
<dbReference type="PROSITE" id="PS50240">
    <property type="entry name" value="TRYPSIN_DOM"/>
    <property type="match status" value="1"/>
</dbReference>
<evidence type="ECO:0000256" key="5">
    <source>
        <dbReference type="ARBA" id="ARBA00023157"/>
    </source>
</evidence>
<evidence type="ECO:0000256" key="4">
    <source>
        <dbReference type="ARBA" id="ARBA00022825"/>
    </source>
</evidence>
<evidence type="ECO:0000313" key="9">
    <source>
        <dbReference type="Proteomes" id="UP000036403"/>
    </source>
</evidence>
<evidence type="ECO:0000256" key="3">
    <source>
        <dbReference type="ARBA" id="ARBA00022801"/>
    </source>
</evidence>
<evidence type="ECO:0000313" key="8">
    <source>
        <dbReference type="EMBL" id="KMQ86920.1"/>
    </source>
</evidence>
<reference evidence="8 9" key="1">
    <citation type="submission" date="2015-04" db="EMBL/GenBank/DDBJ databases">
        <title>Lasius niger genome sequencing.</title>
        <authorList>
            <person name="Konorov E.A."/>
            <person name="Nikitin M.A."/>
            <person name="Kirill M.V."/>
            <person name="Chang P."/>
        </authorList>
    </citation>
    <scope>NUCLEOTIDE SEQUENCE [LARGE SCALE GENOMIC DNA]</scope>
    <source>
        <tissue evidence="8">Whole</tissue>
    </source>
</reference>
<dbReference type="GO" id="GO:0006508">
    <property type="term" value="P:proteolysis"/>
    <property type="evidence" value="ECO:0007669"/>
    <property type="project" value="UniProtKB-KW"/>
</dbReference>
<dbReference type="GO" id="GO:0004252">
    <property type="term" value="F:serine-type endopeptidase activity"/>
    <property type="evidence" value="ECO:0007669"/>
    <property type="project" value="InterPro"/>
</dbReference>
<keyword evidence="5" id="KW-1015">Disulfide bond</keyword>
<dbReference type="PaxDb" id="67767-A0A0J7N2N0"/>
<dbReference type="InterPro" id="IPR050430">
    <property type="entry name" value="Peptidase_S1"/>
</dbReference>
<evidence type="ECO:0000259" key="7">
    <source>
        <dbReference type="PROSITE" id="PS50240"/>
    </source>
</evidence>
<dbReference type="InterPro" id="IPR043504">
    <property type="entry name" value="Peptidase_S1_PA_chymotrypsin"/>
</dbReference>
<dbReference type="PANTHER" id="PTHR24276:SF98">
    <property type="entry name" value="FI18310P1-RELATED"/>
    <property type="match status" value="1"/>
</dbReference>
<dbReference type="Gene3D" id="2.40.10.10">
    <property type="entry name" value="Trypsin-like serine proteases"/>
    <property type="match status" value="1"/>
</dbReference>
<dbReference type="CDD" id="cd00190">
    <property type="entry name" value="Tryp_SPc"/>
    <property type="match status" value="1"/>
</dbReference>
<keyword evidence="4" id="KW-0720">Serine protease</keyword>
<organism evidence="8 9">
    <name type="scientific">Lasius niger</name>
    <name type="common">Black garden ant</name>
    <dbReference type="NCBI Taxonomy" id="67767"/>
    <lineage>
        <taxon>Eukaryota</taxon>
        <taxon>Metazoa</taxon>
        <taxon>Ecdysozoa</taxon>
        <taxon>Arthropoda</taxon>
        <taxon>Hexapoda</taxon>
        <taxon>Insecta</taxon>
        <taxon>Pterygota</taxon>
        <taxon>Neoptera</taxon>
        <taxon>Endopterygota</taxon>
        <taxon>Hymenoptera</taxon>
        <taxon>Apocrita</taxon>
        <taxon>Aculeata</taxon>
        <taxon>Formicoidea</taxon>
        <taxon>Formicidae</taxon>
        <taxon>Formicinae</taxon>
        <taxon>Lasius</taxon>
        <taxon>Lasius</taxon>
    </lineage>
</organism>
<feature type="domain" description="Peptidase S1" evidence="7">
    <location>
        <begin position="24"/>
        <end position="256"/>
    </location>
</feature>
<feature type="signal peptide" evidence="6">
    <location>
        <begin position="1"/>
        <end position="18"/>
    </location>
</feature>
<keyword evidence="6" id="KW-0732">Signal</keyword>
<dbReference type="InterPro" id="IPR001314">
    <property type="entry name" value="Peptidase_S1A"/>
</dbReference>
<dbReference type="SMART" id="SM00020">
    <property type="entry name" value="Tryp_SPc"/>
    <property type="match status" value="1"/>
</dbReference>
<name>A0A0J7N2N0_LASNI</name>
<dbReference type="Pfam" id="PF00089">
    <property type="entry name" value="Trypsin"/>
    <property type="match status" value="1"/>
</dbReference>
<evidence type="ECO:0000256" key="2">
    <source>
        <dbReference type="ARBA" id="ARBA00022670"/>
    </source>
</evidence>
<comment type="similarity">
    <text evidence="1">Belongs to the peptidase S1 family.</text>
</comment>
<dbReference type="Proteomes" id="UP000036403">
    <property type="component" value="Unassembled WGS sequence"/>
</dbReference>
<accession>A0A0J7N2N0</accession>
<dbReference type="PANTHER" id="PTHR24276">
    <property type="entry name" value="POLYSERASE-RELATED"/>
    <property type="match status" value="1"/>
</dbReference>
<keyword evidence="2 8" id="KW-0645">Protease</keyword>
<keyword evidence="3" id="KW-0378">Hydrolase</keyword>
<dbReference type="PROSITE" id="PS00134">
    <property type="entry name" value="TRYPSIN_HIS"/>
    <property type="match status" value="1"/>
</dbReference>
<dbReference type="SUPFAM" id="SSF50494">
    <property type="entry name" value="Trypsin-like serine proteases"/>
    <property type="match status" value="1"/>
</dbReference>
<comment type="caution">
    <text evidence="8">The sequence shown here is derived from an EMBL/GenBank/DDBJ whole genome shotgun (WGS) entry which is preliminary data.</text>
</comment>
<dbReference type="InterPro" id="IPR018114">
    <property type="entry name" value="TRYPSIN_HIS"/>
</dbReference>
<evidence type="ECO:0000256" key="1">
    <source>
        <dbReference type="ARBA" id="ARBA00007664"/>
    </source>
</evidence>
<dbReference type="STRING" id="67767.A0A0J7N2N0"/>
<keyword evidence="9" id="KW-1185">Reference proteome</keyword>
<sequence length="257" mass="28167">MKQLACILIALAIAGVYADEPEKLVNGIPTSIEENPHAISIRVNNNHFCGGSIISQRHILTAAHCVEPLLKDANLRRGLTVVSGTTLLSSGGQVHRVSRMWYHEGYNPNTPGRDAGYDIGVLELSAPISLNNRQQPIRLPTSNEVRNEAVTIVAWGSTGYRQRVHDNLQKLNARVMLQDECQRHHQNFMKVHPNEFCTLITRGTGACNGDSGSGVVRGSDRTIIGLVSGGRPCAVGYPDVFTSVPKFVPWINQVMRQ</sequence>